<keyword evidence="2" id="KW-1185">Reference proteome</keyword>
<name>A0A8T2P849_9TELE</name>
<comment type="caution">
    <text evidence="1">The sequence shown here is derived from an EMBL/GenBank/DDBJ whole genome shotgun (WGS) entry which is preliminary data.</text>
</comment>
<reference evidence="1" key="1">
    <citation type="thesis" date="2021" institute="BYU ScholarsArchive" country="Provo, UT, USA">
        <title>Applications of and Algorithms for Genome Assembly and Genomic Analyses with an Emphasis on Marine Teleosts.</title>
        <authorList>
            <person name="Pickett B.D."/>
        </authorList>
    </citation>
    <scope>NUCLEOTIDE SEQUENCE</scope>
    <source>
        <strain evidence="1">HI-2016</strain>
    </source>
</reference>
<dbReference type="EMBL" id="JAFBMS010000010">
    <property type="protein sequence ID" value="KAG9348774.1"/>
    <property type="molecule type" value="Genomic_DNA"/>
</dbReference>
<proteinExistence type="predicted"/>
<dbReference type="Proteomes" id="UP000824540">
    <property type="component" value="Unassembled WGS sequence"/>
</dbReference>
<gene>
    <name evidence="1" type="ORF">JZ751_029091</name>
</gene>
<protein>
    <submittedName>
        <fullName evidence="1">Uncharacterized protein</fullName>
    </submittedName>
</protein>
<sequence length="52" mass="6038">MIISQGRSRLLNIQRSLNRPPDNACFYDSAADSWRSRRSARRISSNLQQWTG</sequence>
<evidence type="ECO:0000313" key="2">
    <source>
        <dbReference type="Proteomes" id="UP000824540"/>
    </source>
</evidence>
<organism evidence="1 2">
    <name type="scientific">Albula glossodonta</name>
    <name type="common">roundjaw bonefish</name>
    <dbReference type="NCBI Taxonomy" id="121402"/>
    <lineage>
        <taxon>Eukaryota</taxon>
        <taxon>Metazoa</taxon>
        <taxon>Chordata</taxon>
        <taxon>Craniata</taxon>
        <taxon>Vertebrata</taxon>
        <taxon>Euteleostomi</taxon>
        <taxon>Actinopterygii</taxon>
        <taxon>Neopterygii</taxon>
        <taxon>Teleostei</taxon>
        <taxon>Albuliformes</taxon>
        <taxon>Albulidae</taxon>
        <taxon>Albula</taxon>
    </lineage>
</organism>
<dbReference type="AlphaFoldDB" id="A0A8T2P849"/>
<accession>A0A8T2P849</accession>
<evidence type="ECO:0000313" key="1">
    <source>
        <dbReference type="EMBL" id="KAG9348774.1"/>
    </source>
</evidence>